<dbReference type="Gene3D" id="3.30.710.10">
    <property type="entry name" value="Potassium Channel Kv1.1, Chain A"/>
    <property type="match status" value="1"/>
</dbReference>
<reference evidence="4 5" key="1">
    <citation type="submission" date="2019-01" db="EMBL/GenBank/DDBJ databases">
        <title>Draft genome sequences of three monokaryotic isolates of the white-rot basidiomycete fungus Dichomitus squalens.</title>
        <authorList>
            <consortium name="DOE Joint Genome Institute"/>
            <person name="Lopez S.C."/>
            <person name="Andreopoulos B."/>
            <person name="Pangilinan J."/>
            <person name="Lipzen A."/>
            <person name="Riley R."/>
            <person name="Ahrendt S."/>
            <person name="Ng V."/>
            <person name="Barry K."/>
            <person name="Daum C."/>
            <person name="Grigoriev I.V."/>
            <person name="Hilden K.S."/>
            <person name="Makela M.R."/>
            <person name="de Vries R.P."/>
        </authorList>
    </citation>
    <scope>NUCLEOTIDE SEQUENCE [LARGE SCALE GENOMIC DNA]</scope>
    <source>
        <strain evidence="4 5">CBS 464.89</strain>
        <strain evidence="3">OM18370.1</strain>
    </source>
</reference>
<protein>
    <recommendedName>
        <fullName evidence="2">BTB domain-containing protein</fullName>
    </recommendedName>
</protein>
<dbReference type="EMBL" id="ML143389">
    <property type="protein sequence ID" value="TBU34029.1"/>
    <property type="molecule type" value="Genomic_DNA"/>
</dbReference>
<feature type="non-terminal residue" evidence="4">
    <location>
        <position position="120"/>
    </location>
</feature>
<dbReference type="InterPro" id="IPR011333">
    <property type="entry name" value="SKP1/BTB/POZ_sf"/>
</dbReference>
<evidence type="ECO:0000313" key="4">
    <source>
        <dbReference type="EMBL" id="TBU54046.1"/>
    </source>
</evidence>
<name>A0A4Q9PJ04_9APHY</name>
<dbReference type="EMBL" id="ML145198">
    <property type="protein sequence ID" value="TBU54046.1"/>
    <property type="molecule type" value="Genomic_DNA"/>
</dbReference>
<sequence>PPPRKASPPFDKASADLVLRTSDYVDFHVWKCILALASPVFEDMFELAEHGKRSEGKTAEGAECTSSTPSSASVIEVPETSSAWTLLLRWIYPSRPCHDPLPPFLLKTALAAAHKYQMDG</sequence>
<evidence type="ECO:0000313" key="5">
    <source>
        <dbReference type="Proteomes" id="UP000292082"/>
    </source>
</evidence>
<dbReference type="Pfam" id="PF00651">
    <property type="entry name" value="BTB"/>
    <property type="match status" value="1"/>
</dbReference>
<dbReference type="Proteomes" id="UP000292957">
    <property type="component" value="Unassembled WGS sequence"/>
</dbReference>
<feature type="region of interest" description="Disordered" evidence="1">
    <location>
        <begin position="52"/>
        <end position="74"/>
    </location>
</feature>
<evidence type="ECO:0000256" key="1">
    <source>
        <dbReference type="SAM" id="MobiDB-lite"/>
    </source>
</evidence>
<dbReference type="SUPFAM" id="SSF54695">
    <property type="entry name" value="POZ domain"/>
    <property type="match status" value="1"/>
</dbReference>
<dbReference type="OrthoDB" id="3357985at2759"/>
<evidence type="ECO:0000259" key="2">
    <source>
        <dbReference type="PROSITE" id="PS50097"/>
    </source>
</evidence>
<organism evidence="4 5">
    <name type="scientific">Dichomitus squalens</name>
    <dbReference type="NCBI Taxonomy" id="114155"/>
    <lineage>
        <taxon>Eukaryota</taxon>
        <taxon>Fungi</taxon>
        <taxon>Dikarya</taxon>
        <taxon>Basidiomycota</taxon>
        <taxon>Agaricomycotina</taxon>
        <taxon>Agaricomycetes</taxon>
        <taxon>Polyporales</taxon>
        <taxon>Polyporaceae</taxon>
        <taxon>Dichomitus</taxon>
    </lineage>
</organism>
<feature type="domain" description="BTB" evidence="2">
    <location>
        <begin position="15"/>
        <end position="95"/>
    </location>
</feature>
<dbReference type="PROSITE" id="PS50097">
    <property type="entry name" value="BTB"/>
    <property type="match status" value="1"/>
</dbReference>
<feature type="compositionally biased region" description="Polar residues" evidence="1">
    <location>
        <begin position="64"/>
        <end position="74"/>
    </location>
</feature>
<dbReference type="CDD" id="cd18186">
    <property type="entry name" value="BTB_POZ_ZBTB_KLHL-like"/>
    <property type="match status" value="1"/>
</dbReference>
<keyword evidence="5" id="KW-1185">Reference proteome</keyword>
<dbReference type="InterPro" id="IPR000210">
    <property type="entry name" value="BTB/POZ_dom"/>
</dbReference>
<dbReference type="Proteomes" id="UP000292082">
    <property type="component" value="Unassembled WGS sequence"/>
</dbReference>
<gene>
    <name evidence="4" type="ORF">BD310DRAFT_770174</name>
    <name evidence="3" type="ORF">BD311DRAFT_611939</name>
</gene>
<dbReference type="STRING" id="114155.A0A4Q9PJ04"/>
<dbReference type="AlphaFoldDB" id="A0A4Q9PJ04"/>
<evidence type="ECO:0000313" key="3">
    <source>
        <dbReference type="EMBL" id="TBU34029.1"/>
    </source>
</evidence>
<feature type="non-terminal residue" evidence="4">
    <location>
        <position position="1"/>
    </location>
</feature>
<proteinExistence type="predicted"/>
<accession>A0A4Q9PJ04</accession>
<dbReference type="OMA" id="WKCILAL"/>